<sequence>MATKPASLAVITFDGFHSFLLPADRALKVAALMEGAVTVELDFTSRNFARDEWLAKGEVQVAYKTVKADAVKHPNGDRSTAPSGRRRRAAGVSEEGDQ</sequence>
<dbReference type="AlphaFoldDB" id="F5RBZ1"/>
<keyword evidence="3" id="KW-1185">Reference proteome</keyword>
<dbReference type="Proteomes" id="UP000005019">
    <property type="component" value="Unassembled WGS sequence"/>
</dbReference>
<dbReference type="RefSeq" id="WP_008060879.1">
    <property type="nucleotide sequence ID" value="NZ_AFHG01000044.1"/>
</dbReference>
<proteinExistence type="predicted"/>
<reference evidence="2 3" key="1">
    <citation type="journal article" date="2011" name="J. Bacteriol.">
        <title>Genome sequence of Methyloversatilis universalis FAM5T, a methylotrophic representative of the order Rhodocyclales.</title>
        <authorList>
            <person name="Kittichotirat W."/>
            <person name="Good N.M."/>
            <person name="Hall R."/>
            <person name="Bringel F."/>
            <person name="Lajus A."/>
            <person name="Medigue C."/>
            <person name="Smalley N.E."/>
            <person name="Beck D."/>
            <person name="Bumgarner R."/>
            <person name="Vuilleumier S."/>
            <person name="Kalyuzhnaya M.G."/>
        </authorList>
    </citation>
    <scope>NUCLEOTIDE SEQUENCE [LARGE SCALE GENOMIC DNA]</scope>
    <source>
        <strain evidence="3">ATCC BAA-1314 / JCM 13912 / FAM5</strain>
    </source>
</reference>
<protein>
    <submittedName>
        <fullName evidence="2">Uncharacterized protein</fullName>
    </submittedName>
</protein>
<evidence type="ECO:0000313" key="3">
    <source>
        <dbReference type="Proteomes" id="UP000005019"/>
    </source>
</evidence>
<comment type="caution">
    <text evidence="2">The sequence shown here is derived from an EMBL/GenBank/DDBJ whole genome shotgun (WGS) entry which is preliminary data.</text>
</comment>
<evidence type="ECO:0000313" key="2">
    <source>
        <dbReference type="EMBL" id="EGK72008.1"/>
    </source>
</evidence>
<dbReference type="STRING" id="1000565.METUNv1_01786"/>
<accession>F5RBZ1</accession>
<gene>
    <name evidence="2" type="ORF">METUNv1_01786</name>
</gene>
<feature type="region of interest" description="Disordered" evidence="1">
    <location>
        <begin position="70"/>
        <end position="98"/>
    </location>
</feature>
<dbReference type="EMBL" id="AFHG01000044">
    <property type="protein sequence ID" value="EGK72008.1"/>
    <property type="molecule type" value="Genomic_DNA"/>
</dbReference>
<name>F5RBZ1_METUF</name>
<evidence type="ECO:0000256" key="1">
    <source>
        <dbReference type="SAM" id="MobiDB-lite"/>
    </source>
</evidence>
<organism evidence="2 3">
    <name type="scientific">Methyloversatilis universalis (strain ATCC BAA-1314 / DSM 25237 / JCM 13912 / CCUG 52030 / FAM5)</name>
    <dbReference type="NCBI Taxonomy" id="1000565"/>
    <lineage>
        <taxon>Bacteria</taxon>
        <taxon>Pseudomonadati</taxon>
        <taxon>Pseudomonadota</taxon>
        <taxon>Betaproteobacteria</taxon>
        <taxon>Nitrosomonadales</taxon>
        <taxon>Sterolibacteriaceae</taxon>
        <taxon>Methyloversatilis</taxon>
    </lineage>
</organism>